<protein>
    <submittedName>
        <fullName evidence="1">Uncharacterized protein</fullName>
    </submittedName>
</protein>
<comment type="caution">
    <text evidence="1">The sequence shown here is derived from an EMBL/GenBank/DDBJ whole genome shotgun (WGS) entry which is preliminary data.</text>
</comment>
<evidence type="ECO:0000313" key="2">
    <source>
        <dbReference type="Proteomes" id="UP000225706"/>
    </source>
</evidence>
<dbReference type="Proteomes" id="UP000225706">
    <property type="component" value="Unassembled WGS sequence"/>
</dbReference>
<sequence>MMAAAVKDSFTRNVTLLTFDDCGRRNENVYIPRNLEKIRRSGQYKPNVQFLATESEVDVKETLKDAFPAFDLNVGFSCAKITTKSSTFDFCGEHCIWNGRKIRKEIRGNSVLYIILNRPPNAIPNLNQSLLSDSSASVMVQNSMQPPNAADGNPDFDTLMDLWDEEMLNSFDNDEEGTSDISNIQPPNQGISSLNSFEMFDCPAGNDGSTSGVCDHNSSSDDLSTHEDEHFNFTVEPNKVPLEGAGYCRFESDRKLPGKVLSGFASFENLGAVEVDRFRDKFLIGMEIPPAQQPGWVKIYLKKADDKALGETYIKYYDKELEAIEVVVQSPRLLPHLLRKWAHNLDTHNTTTSTGGEAQNFGICDDLSTHEDEHFNFTVEPNKVPLEGAGYCRFESDRKLPGKVLSGFASFENLGAVEVDRFRDKFLIGMEIPPAQQPGWVKIYLKKADDKALGETYIKYYDKELEAIEVVVQSPRLLPHLLRKWAHNLDTHNTTTSTGGEAQNFGICGCKQPVQMLCVLVYAAAEIGGHVFIEMIFNSSAGRVVYDLYKDRSALPEAIARDCGHEKRAIYIEEITKRFSLESDAPNYQQTIDWSELVRAAEEAQKQPGLSSEQKSNHLESNVVKDTGYLGDIDTSSNESCESVSSESEDNIPLATSKEVDYLADELSENALVDEDQECGIKKAAASQSLTSFSEIGHFNRQRVNCRVSNKVVLATLRGRQLSIFQDSFLLEAHGLKHLKGLNKCDTSFFFGSEAEGIQSHLITEYERWFFLFNCIKDNSLHNQTFAVEYGQFLQQTKQETQAVMMGASSGCVEDIPCLQSTRELLTTSDNPELAVQWNTTQGSTKHSTSNVWVLTCLYRPARNILFVYVADNSDVFPHKAYFDDDGYELSTQRWQWQRYSGSLFNIQSRLQELRKLSEQMRPEFGPTPLPTCSAKQILPQVQGKHVLRQPECCPTWLYTMVRQCLVYAPEERQPLIAIFDAISS</sequence>
<proteinExistence type="predicted"/>
<gene>
    <name evidence="1" type="ORF">AWC38_SpisGene23914</name>
</gene>
<organism evidence="1 2">
    <name type="scientific">Stylophora pistillata</name>
    <name type="common">Smooth cauliflower coral</name>
    <dbReference type="NCBI Taxonomy" id="50429"/>
    <lineage>
        <taxon>Eukaryota</taxon>
        <taxon>Metazoa</taxon>
        <taxon>Cnidaria</taxon>
        <taxon>Anthozoa</taxon>
        <taxon>Hexacorallia</taxon>
        <taxon>Scleractinia</taxon>
        <taxon>Astrocoeniina</taxon>
        <taxon>Pocilloporidae</taxon>
        <taxon>Stylophora</taxon>
    </lineage>
</organism>
<accession>A0A2B4R726</accession>
<dbReference type="AlphaFoldDB" id="A0A2B4R726"/>
<keyword evidence="2" id="KW-1185">Reference proteome</keyword>
<dbReference type="OrthoDB" id="5985658at2759"/>
<evidence type="ECO:0000313" key="1">
    <source>
        <dbReference type="EMBL" id="PFX12167.1"/>
    </source>
</evidence>
<name>A0A2B4R726_STYPI</name>
<reference evidence="2" key="1">
    <citation type="journal article" date="2017" name="bioRxiv">
        <title>Comparative analysis of the genomes of Stylophora pistillata and Acropora digitifera provides evidence for extensive differences between species of corals.</title>
        <authorList>
            <person name="Voolstra C.R."/>
            <person name="Li Y."/>
            <person name="Liew Y.J."/>
            <person name="Baumgarten S."/>
            <person name="Zoccola D."/>
            <person name="Flot J.-F."/>
            <person name="Tambutte S."/>
            <person name="Allemand D."/>
            <person name="Aranda M."/>
        </authorList>
    </citation>
    <scope>NUCLEOTIDE SEQUENCE [LARGE SCALE GENOMIC DNA]</scope>
</reference>
<feature type="non-terminal residue" evidence="1">
    <location>
        <position position="985"/>
    </location>
</feature>
<dbReference type="EMBL" id="LSMT01001540">
    <property type="protein sequence ID" value="PFX12167.1"/>
    <property type="molecule type" value="Genomic_DNA"/>
</dbReference>